<feature type="transmembrane region" description="Helical" evidence="6">
    <location>
        <begin position="345"/>
        <end position="365"/>
    </location>
</feature>
<keyword evidence="2" id="KW-1003">Cell membrane</keyword>
<keyword evidence="3 6" id="KW-0812">Transmembrane</keyword>
<evidence type="ECO:0000313" key="8">
    <source>
        <dbReference type="EMBL" id="KXU81974.1"/>
    </source>
</evidence>
<feature type="transmembrane region" description="Helical" evidence="6">
    <location>
        <begin position="427"/>
        <end position="445"/>
    </location>
</feature>
<feature type="transmembrane region" description="Helical" evidence="6">
    <location>
        <begin position="627"/>
        <end position="647"/>
    </location>
</feature>
<evidence type="ECO:0000256" key="3">
    <source>
        <dbReference type="ARBA" id="ARBA00022692"/>
    </source>
</evidence>
<feature type="transmembrane region" description="Helical" evidence="6">
    <location>
        <begin position="280"/>
        <end position="300"/>
    </location>
</feature>
<dbReference type="RefSeq" id="WP_061475679.1">
    <property type="nucleotide sequence ID" value="NZ_JMGO02000002.1"/>
</dbReference>
<feature type="transmembrane region" description="Helical" evidence="6">
    <location>
        <begin position="306"/>
        <end position="324"/>
    </location>
</feature>
<feature type="transmembrane region" description="Helical" evidence="6">
    <location>
        <begin position="371"/>
        <end position="393"/>
    </location>
</feature>
<comment type="subcellular location">
    <subcellularLocation>
        <location evidence="1">Cell membrane</location>
        <topology evidence="1">Multi-pass membrane protein</topology>
    </subcellularLocation>
</comment>
<dbReference type="Pfam" id="PF03176">
    <property type="entry name" value="MMPL"/>
    <property type="match status" value="1"/>
</dbReference>
<proteinExistence type="predicted"/>
<feature type="domain" description="Membrane transport protein MMPL" evidence="7">
    <location>
        <begin position="246"/>
        <end position="403"/>
    </location>
</feature>
<evidence type="ECO:0000256" key="5">
    <source>
        <dbReference type="ARBA" id="ARBA00023136"/>
    </source>
</evidence>
<reference evidence="8 9" key="1">
    <citation type="submission" date="2016-02" db="EMBL/GenBank/DDBJ databases">
        <title>Draft genome sequence of Aeromonas trota strain 1999lcr isolated from cerebrospinal fluid (CSF).</title>
        <authorList>
            <person name="Dallagassa C.B."/>
            <person name="Prediger K.C."/>
            <person name="Weiss V.A."/>
            <person name="Assis F.E."/>
            <person name="Baura V."/>
            <person name="Cruz L.M."/>
            <person name="Souza E.M."/>
            <person name="Pedrosa F.O."/>
            <person name="Fadel-Picheth C.M."/>
        </authorList>
    </citation>
    <scope>NUCLEOTIDE SEQUENCE [LARGE SCALE GENOMIC DNA]</scope>
    <source>
        <strain evidence="8 9">1999lcr</strain>
    </source>
</reference>
<dbReference type="SUPFAM" id="SSF82866">
    <property type="entry name" value="Multidrug efflux transporter AcrB transmembrane domain"/>
    <property type="match status" value="2"/>
</dbReference>
<organism evidence="8 9">
    <name type="scientific">Aeromonas enteropelogenes</name>
    <name type="common">Aeromonas trota</name>
    <dbReference type="NCBI Taxonomy" id="29489"/>
    <lineage>
        <taxon>Bacteria</taxon>
        <taxon>Pseudomonadati</taxon>
        <taxon>Pseudomonadota</taxon>
        <taxon>Gammaproteobacteria</taxon>
        <taxon>Aeromonadales</taxon>
        <taxon>Aeromonadaceae</taxon>
        <taxon>Aeromonas</taxon>
    </lineage>
</organism>
<comment type="caution">
    <text evidence="8">The sequence shown here is derived from an EMBL/GenBank/DDBJ whole genome shotgun (WGS) entry which is preliminary data.</text>
</comment>
<evidence type="ECO:0000256" key="4">
    <source>
        <dbReference type="ARBA" id="ARBA00022989"/>
    </source>
</evidence>
<feature type="transmembrane region" description="Helical" evidence="6">
    <location>
        <begin position="681"/>
        <end position="703"/>
    </location>
</feature>
<evidence type="ECO:0000256" key="2">
    <source>
        <dbReference type="ARBA" id="ARBA00022475"/>
    </source>
</evidence>
<evidence type="ECO:0000313" key="9">
    <source>
        <dbReference type="Proteomes" id="UP000078435"/>
    </source>
</evidence>
<dbReference type="PANTHER" id="PTHR33406">
    <property type="entry name" value="MEMBRANE PROTEIN MJ1562-RELATED"/>
    <property type="match status" value="1"/>
</dbReference>
<protein>
    <recommendedName>
        <fullName evidence="7">Membrane transport protein MMPL domain-containing protein</fullName>
    </recommendedName>
</protein>
<sequence length="771" mass="84750">MMLTERHWRLLGRAWLRLCVAVCIALALALPRARFNTSVMDLLPKEEHQQWHPELRAGLLANLDRQLVWLVSLPPGKDGEAAATEWSRQLQAIDALAQVKGAQPELALSWQAYLQQMAWQHLTPAARARLEGGASVWSQWVLGQIYSPFGGVSRAEWQADPMLLTRAAVLEQKSPMQLGEQGWLSALGPDGRRWYLVRAELNLSAFDMARNRQLLAELTRAENKLKQNYPGAELLRRGTLFYSQHASTLAEQDISTIGLGSLFGVVLLIWLAFRSLRALLLSLLPLATGMLWGLGTVLLVFGEIHVFTLVISTSLIGISIDYALHFMSERRLHGHETPAQTRAHLLPGLSLALLTTLIGYALLWLAPFPGLQQLAVCALAGLLAAFLTVLLLFPAWLGELPQGPLPIRRWQARWIAAWREPTGLRRWLPLLVLVISAIGVSRLVVDDDIQKLQPLPHQLQAQERQIQQLTGQQGGMTGYLVVGRDGEQALTRLETLAGRLEQARQRGLLEQFVAISQWLPSLARQQADHHAIMKLQPSVIAALQGAGLPVETKGRPFSPLTPETWLASPVSEGSRLLWHSLPDGRIGIWVPLAGIHDAAALANLATELDGVVWQDQRSQWSQLFADYRLKLAELLLVAVLLVTGLLWRRVGWRVAARILLVNALAIAMGLALLGFSQQPLTLFGVLALSLIFGIGIDYGLFFAHCGEDPGRQQSTLLAILLAHLTTLLAFGLLALSHTPAIAGFGIVLSGGIFTAFLLSPMVLAPRPAAES</sequence>
<dbReference type="InterPro" id="IPR004869">
    <property type="entry name" value="MMPL_dom"/>
</dbReference>
<dbReference type="GO" id="GO:0005886">
    <property type="term" value="C:plasma membrane"/>
    <property type="evidence" value="ECO:0007669"/>
    <property type="project" value="UniProtKB-SubCell"/>
</dbReference>
<dbReference type="PANTHER" id="PTHR33406:SF13">
    <property type="entry name" value="MEMBRANE PROTEIN YDFJ"/>
    <property type="match status" value="1"/>
</dbReference>
<feature type="transmembrane region" description="Helical" evidence="6">
    <location>
        <begin position="254"/>
        <end position="273"/>
    </location>
</feature>
<evidence type="ECO:0000259" key="7">
    <source>
        <dbReference type="Pfam" id="PF03176"/>
    </source>
</evidence>
<evidence type="ECO:0000256" key="1">
    <source>
        <dbReference type="ARBA" id="ARBA00004651"/>
    </source>
</evidence>
<dbReference type="EMBL" id="JMGO02000002">
    <property type="protein sequence ID" value="KXU81974.1"/>
    <property type="molecule type" value="Genomic_DNA"/>
</dbReference>
<keyword evidence="5 6" id="KW-0472">Membrane</keyword>
<feature type="transmembrane region" description="Helical" evidence="6">
    <location>
        <begin position="741"/>
        <end position="764"/>
    </location>
</feature>
<accession>A0A175VMH7</accession>
<gene>
    <name evidence="8" type="ORF">LCR_09870</name>
</gene>
<feature type="transmembrane region" description="Helical" evidence="6">
    <location>
        <begin position="715"/>
        <end position="735"/>
    </location>
</feature>
<dbReference type="Proteomes" id="UP000078435">
    <property type="component" value="Unassembled WGS sequence"/>
</dbReference>
<keyword evidence="4 6" id="KW-1133">Transmembrane helix</keyword>
<name>A0A175VMH7_AEREN</name>
<feature type="transmembrane region" description="Helical" evidence="6">
    <location>
        <begin position="654"/>
        <end position="675"/>
    </location>
</feature>
<dbReference type="AlphaFoldDB" id="A0A175VMH7"/>
<evidence type="ECO:0000256" key="6">
    <source>
        <dbReference type="SAM" id="Phobius"/>
    </source>
</evidence>
<dbReference type="InterPro" id="IPR050545">
    <property type="entry name" value="Mycobact_MmpL"/>
</dbReference>
<dbReference type="Gene3D" id="1.20.1640.10">
    <property type="entry name" value="Multidrug efflux transporter AcrB transmembrane domain"/>
    <property type="match status" value="2"/>
</dbReference>